<dbReference type="Pfam" id="PF11150">
    <property type="entry name" value="DUF2927"/>
    <property type="match status" value="1"/>
</dbReference>
<protein>
    <submittedName>
        <fullName evidence="2">DUF2927 domain-containing protein</fullName>
    </submittedName>
</protein>
<dbReference type="EMBL" id="RZNH01000003">
    <property type="protein sequence ID" value="NOU58839.1"/>
    <property type="molecule type" value="Genomic_DNA"/>
</dbReference>
<keyword evidence="1" id="KW-0732">Signal</keyword>
<proteinExistence type="predicted"/>
<accession>A0ABX1WRW5</accession>
<name>A0ABX1WRW5_9BACT</name>
<organism evidence="2 3">
    <name type="scientific">Marinifilum caeruleilacunae</name>
    <dbReference type="NCBI Taxonomy" id="2499076"/>
    <lineage>
        <taxon>Bacteria</taxon>
        <taxon>Pseudomonadati</taxon>
        <taxon>Bacteroidota</taxon>
        <taxon>Bacteroidia</taxon>
        <taxon>Marinilabiliales</taxon>
        <taxon>Marinifilaceae</taxon>
    </lineage>
</organism>
<evidence type="ECO:0000313" key="2">
    <source>
        <dbReference type="EMBL" id="NOU58839.1"/>
    </source>
</evidence>
<feature type="chain" id="PRO_5047033199" evidence="1">
    <location>
        <begin position="28"/>
        <end position="231"/>
    </location>
</feature>
<reference evidence="2 3" key="1">
    <citation type="submission" date="2018-12" db="EMBL/GenBank/DDBJ databases">
        <title>Marinifilum JC070 sp. nov., a marine bacterium isolated from Yongle Blue Hole in the South China Sea.</title>
        <authorList>
            <person name="Fu T."/>
        </authorList>
    </citation>
    <scope>NUCLEOTIDE SEQUENCE [LARGE SCALE GENOMIC DNA]</scope>
    <source>
        <strain evidence="2 3">JC070</strain>
    </source>
</reference>
<evidence type="ECO:0000313" key="3">
    <source>
        <dbReference type="Proteomes" id="UP000732105"/>
    </source>
</evidence>
<feature type="signal peptide" evidence="1">
    <location>
        <begin position="1"/>
        <end position="27"/>
    </location>
</feature>
<gene>
    <name evidence="2" type="ORF">ELS83_03345</name>
</gene>
<keyword evidence="3" id="KW-1185">Reference proteome</keyword>
<dbReference type="RefSeq" id="WP_171594117.1">
    <property type="nucleotide sequence ID" value="NZ_RZNH01000003.1"/>
</dbReference>
<evidence type="ECO:0000256" key="1">
    <source>
        <dbReference type="SAM" id="SignalP"/>
    </source>
</evidence>
<dbReference type="InterPro" id="IPR021323">
    <property type="entry name" value="DUF2927"/>
</dbReference>
<sequence>MNLKSKRNTIIKRVLPLMIAFSFCACTENKSELTTLCDSYSTDAISYFSEVGFRDHQNMQRWAKDIKILVSESNNPSDLKAIDDFIETFNQYAFGIRMKRVTSEGNLEIKFHDNEKLNPKRLNGLCTTEVPMFSNHITSANILIVPFNSDETKRRVIHRELLKAIGLKPTNQEYDEYNLMGKYTFKSIEDSENKLYDFRVPNLDKQAIRLLYDYKLEAGLKRDVFLKAVNG</sequence>
<comment type="caution">
    <text evidence="2">The sequence shown here is derived from an EMBL/GenBank/DDBJ whole genome shotgun (WGS) entry which is preliminary data.</text>
</comment>
<dbReference type="Proteomes" id="UP000732105">
    <property type="component" value="Unassembled WGS sequence"/>
</dbReference>
<dbReference type="PROSITE" id="PS51257">
    <property type="entry name" value="PROKAR_LIPOPROTEIN"/>
    <property type="match status" value="1"/>
</dbReference>